<feature type="transmembrane region" description="Helical" evidence="3">
    <location>
        <begin position="243"/>
        <end position="261"/>
    </location>
</feature>
<dbReference type="SMART" id="SM00028">
    <property type="entry name" value="TPR"/>
    <property type="match status" value="3"/>
</dbReference>
<keyword evidence="1" id="KW-0677">Repeat</keyword>
<dbReference type="Gene3D" id="1.25.40.10">
    <property type="entry name" value="Tetratricopeptide repeat domain"/>
    <property type="match status" value="1"/>
</dbReference>
<keyword evidence="3" id="KW-1133">Transmembrane helix</keyword>
<dbReference type="AlphaFoldDB" id="L8AXW3"/>
<accession>L8AXW3</accession>
<evidence type="ECO:0000256" key="1">
    <source>
        <dbReference type="ARBA" id="ARBA00022737"/>
    </source>
</evidence>
<evidence type="ECO:0000256" key="3">
    <source>
        <dbReference type="SAM" id="Phobius"/>
    </source>
</evidence>
<evidence type="ECO:0000256" key="2">
    <source>
        <dbReference type="ARBA" id="ARBA00022803"/>
    </source>
</evidence>
<dbReference type="PANTHER" id="PTHR44227">
    <property type="match status" value="1"/>
</dbReference>
<feature type="transmembrane region" description="Helical" evidence="3">
    <location>
        <begin position="190"/>
        <end position="208"/>
    </location>
</feature>
<dbReference type="InterPro" id="IPR011990">
    <property type="entry name" value="TPR-like_helical_dom_sf"/>
</dbReference>
<keyword evidence="3" id="KW-0472">Membrane</keyword>
<sequence length="411" mass="48037">VCLFFAFHPLQTETVTYIWQRVTSLSVFFSLLSFLAYLQYRTKNVSVFLYISLFFGFLALFTKQSAATIPIIIILLEVFFFGTSWNHLKKQIPVFTAYFSLLGIPLLLLTDGMSMELSHIQERNTLSPIEYFFNQGNVMLTYLRLIFFPIGQNLDYDYPVAASFFDIEAAWIILTSLIIIGILLFSQYRAASFGIFFFLSGLLVESSFIPLDDLIFEHRLYLPLTGIVITALSPLLYVEHKRIRRNILIVSTGVLFCFIVLTKERNSLWRNEIVFWSDVIKKAPHKERGYLNIAAAFHDIADKEKEYLWYKKCTQNVPQSTICHYIIARKFQKKGNYFQALKYYKKILKMGKKPDTLIWLRIGEMYESQNQWGKAKKTYQKILEKSSVSVRKEVLQKIINIEAKSQKMRNK</sequence>
<feature type="non-terminal residue" evidence="4">
    <location>
        <position position="1"/>
    </location>
</feature>
<feature type="transmembrane region" description="Helical" evidence="3">
    <location>
        <begin position="18"/>
        <end position="38"/>
    </location>
</feature>
<dbReference type="EMBL" id="AB372138">
    <property type="protein sequence ID" value="BAM75654.1"/>
    <property type="molecule type" value="Genomic_DNA"/>
</dbReference>
<keyword evidence="2" id="KW-0802">TPR repeat</keyword>
<dbReference type="InterPro" id="IPR052346">
    <property type="entry name" value="O-mannosyl-transferase_TMTC"/>
</dbReference>
<protein>
    <submittedName>
        <fullName evidence="4">Hypothetical TRP repeat protein</fullName>
    </submittedName>
</protein>
<feature type="transmembrane region" description="Helical" evidence="3">
    <location>
        <begin position="67"/>
        <end position="85"/>
    </location>
</feature>
<feature type="transmembrane region" description="Helical" evidence="3">
    <location>
        <begin position="220"/>
        <end position="237"/>
    </location>
</feature>
<name>L8AXW3_9ZZZZ</name>
<proteinExistence type="predicted"/>
<dbReference type="SUPFAM" id="SSF48452">
    <property type="entry name" value="TPR-like"/>
    <property type="match status" value="1"/>
</dbReference>
<evidence type="ECO:0000313" key="4">
    <source>
        <dbReference type="EMBL" id="BAM75654.1"/>
    </source>
</evidence>
<dbReference type="PROSITE" id="PS50005">
    <property type="entry name" value="TPR"/>
    <property type="match status" value="1"/>
</dbReference>
<keyword evidence="3" id="KW-0812">Transmembrane</keyword>
<dbReference type="InterPro" id="IPR019734">
    <property type="entry name" value="TPR_rpt"/>
</dbReference>
<organism evidence="4">
    <name type="scientific">uncultured microorganism</name>
    <dbReference type="NCBI Taxonomy" id="358574"/>
    <lineage>
        <taxon>unclassified sequences</taxon>
        <taxon>environmental samples</taxon>
    </lineage>
</organism>
<feature type="transmembrane region" description="Helical" evidence="3">
    <location>
        <begin position="160"/>
        <end position="184"/>
    </location>
</feature>
<reference evidence="4" key="1">
    <citation type="submission" date="2007-12" db="EMBL/GenBank/DDBJ databases">
        <title>Phylogenetic prediction and protein expressional analysis in the genetic information detected from deep-sea hydrothermal vent in Suiyo seamount.</title>
        <authorList>
            <person name="Sasaki M."/>
            <person name="Tsujimura M."/>
            <person name="Zhang Z."/>
            <person name="Akutsu J."/>
            <person name="Tajima H."/>
            <person name="Kawarabayasi Y."/>
        </authorList>
    </citation>
    <scope>NUCLEOTIDE SEQUENCE</scope>
</reference>
<dbReference type="PANTHER" id="PTHR44227:SF3">
    <property type="entry name" value="PROTEIN O-MANNOSYL-TRANSFERASE TMTC4"/>
    <property type="match status" value="1"/>
</dbReference>
<feature type="transmembrane region" description="Helical" evidence="3">
    <location>
        <begin position="92"/>
        <end position="109"/>
    </location>
</feature>
<feature type="transmembrane region" description="Helical" evidence="3">
    <location>
        <begin position="45"/>
        <end position="61"/>
    </location>
</feature>